<evidence type="ECO:0000256" key="7">
    <source>
        <dbReference type="ARBA" id="ARBA00022779"/>
    </source>
</evidence>
<evidence type="ECO:0000256" key="6">
    <source>
        <dbReference type="ARBA" id="ARBA00022500"/>
    </source>
</evidence>
<gene>
    <name evidence="12" type="ORF">SAMN05660706_102131</name>
</gene>
<dbReference type="InterPro" id="IPR001543">
    <property type="entry name" value="FliN-like_C"/>
</dbReference>
<dbReference type="Gene3D" id="3.40.1550.10">
    <property type="entry name" value="CheC-like"/>
    <property type="match status" value="1"/>
</dbReference>
<protein>
    <recommendedName>
        <fullName evidence="4 10">Flagellar motor switch protein FliM</fullName>
    </recommendedName>
</protein>
<keyword evidence="12" id="KW-0969">Cilium</keyword>
<comment type="subcellular location">
    <subcellularLocation>
        <location evidence="1">Bacterial flagellum basal body</location>
    </subcellularLocation>
    <subcellularLocation>
        <location evidence="2">Cell membrane</location>
        <topology evidence="2">Peripheral membrane protein</topology>
    </subcellularLocation>
</comment>
<evidence type="ECO:0000313" key="12">
    <source>
        <dbReference type="EMBL" id="SFQ97165.1"/>
    </source>
</evidence>
<keyword evidence="9" id="KW-0975">Bacterial flagellum</keyword>
<dbReference type="Gene3D" id="2.30.330.10">
    <property type="entry name" value="SpoA-like"/>
    <property type="match status" value="1"/>
</dbReference>
<keyword evidence="8" id="KW-0472">Membrane</keyword>
<dbReference type="PANTHER" id="PTHR30034">
    <property type="entry name" value="FLAGELLAR MOTOR SWITCH PROTEIN FLIM"/>
    <property type="match status" value="1"/>
</dbReference>
<dbReference type="InterPro" id="IPR036429">
    <property type="entry name" value="SpoA-like_sf"/>
</dbReference>
<accession>A0A1I6CV97</accession>
<keyword evidence="12" id="KW-0282">Flagellum</keyword>
<dbReference type="Pfam" id="PF02154">
    <property type="entry name" value="FliM"/>
    <property type="match status" value="1"/>
</dbReference>
<evidence type="ECO:0000256" key="4">
    <source>
        <dbReference type="ARBA" id="ARBA00021898"/>
    </source>
</evidence>
<evidence type="ECO:0000256" key="8">
    <source>
        <dbReference type="ARBA" id="ARBA00023136"/>
    </source>
</evidence>
<comment type="similarity">
    <text evidence="3">Belongs to the FliM family.</text>
</comment>
<dbReference type="SUPFAM" id="SSF103039">
    <property type="entry name" value="CheC-like"/>
    <property type="match status" value="1"/>
</dbReference>
<dbReference type="GO" id="GO:0071978">
    <property type="term" value="P:bacterial-type flagellum-dependent swarming motility"/>
    <property type="evidence" value="ECO:0007669"/>
    <property type="project" value="TreeGrafter"/>
</dbReference>
<dbReference type="GO" id="GO:0005886">
    <property type="term" value="C:plasma membrane"/>
    <property type="evidence" value="ECO:0007669"/>
    <property type="project" value="UniProtKB-SubCell"/>
</dbReference>
<keyword evidence="7" id="KW-0283">Flagellar rotation</keyword>
<evidence type="ECO:0000256" key="2">
    <source>
        <dbReference type="ARBA" id="ARBA00004202"/>
    </source>
</evidence>
<dbReference type="AlphaFoldDB" id="A0A1I6CV97"/>
<dbReference type="GO" id="GO:0050918">
    <property type="term" value="P:positive chemotaxis"/>
    <property type="evidence" value="ECO:0007669"/>
    <property type="project" value="TreeGrafter"/>
</dbReference>
<dbReference type="NCBIfam" id="TIGR01397">
    <property type="entry name" value="fliM_switch"/>
    <property type="match status" value="1"/>
</dbReference>
<dbReference type="STRING" id="39060.SAMN05660706_102131"/>
<dbReference type="EMBL" id="FOYM01000002">
    <property type="protein sequence ID" value="SFQ97165.1"/>
    <property type="molecule type" value="Genomic_DNA"/>
</dbReference>
<dbReference type="PANTHER" id="PTHR30034:SF6">
    <property type="entry name" value="YOP PROTEINS TRANSLOCATION PROTEIN Q"/>
    <property type="match status" value="1"/>
</dbReference>
<name>A0A1I6CV97_9FIRM</name>
<reference evidence="13" key="1">
    <citation type="submission" date="2016-10" db="EMBL/GenBank/DDBJ databases">
        <authorList>
            <person name="Varghese N."/>
            <person name="Submissions S."/>
        </authorList>
    </citation>
    <scope>NUCLEOTIDE SEQUENCE [LARGE SCALE GENOMIC DNA]</scope>
    <source>
        <strain evidence="13">DSM 3669</strain>
    </source>
</reference>
<dbReference type="InterPro" id="IPR028976">
    <property type="entry name" value="CheC-like_sf"/>
</dbReference>
<dbReference type="PRINTS" id="PR00955">
    <property type="entry name" value="FLGMOTORFLIM"/>
</dbReference>
<dbReference type="Pfam" id="PF01052">
    <property type="entry name" value="FliMN_C"/>
    <property type="match status" value="1"/>
</dbReference>
<proteinExistence type="inferred from homology"/>
<keyword evidence="6" id="KW-0145">Chemotaxis</keyword>
<sequence>MQEILSQGEIDSLLQALNTGSIPVQEIETTGEMAKVKSYDFRRPNKFSKEHLRTLEMLHQHYARHLSSFLSGYLRTNINIELASVSQIIFDEFIRSIPTPTILTVFDLLPLNGSAIMEANTGFIFPIIDLLFGGNGSTGDLNRELTDIETQVTKKIVARMLEYLVPTWQDIFEIKPEVRSIETNPRLQQLYSPNEVVALLTFTVTLGENDQGMINLCLPYIMLDPVIAKLSVRQQFIRQFSSTQEDNTKNIAYWLNRCEVDITAVLGDAGITVEDFLQIQQGDVIVLDKNINSDLDVLVGDNLKFGAQVGAVGDNLAIQIVSLIEREDSNE</sequence>
<evidence type="ECO:0000256" key="5">
    <source>
        <dbReference type="ARBA" id="ARBA00022475"/>
    </source>
</evidence>
<evidence type="ECO:0000313" key="13">
    <source>
        <dbReference type="Proteomes" id="UP000199584"/>
    </source>
</evidence>
<evidence type="ECO:0000256" key="3">
    <source>
        <dbReference type="ARBA" id="ARBA00011049"/>
    </source>
</evidence>
<keyword evidence="5" id="KW-1003">Cell membrane</keyword>
<evidence type="ECO:0000256" key="10">
    <source>
        <dbReference type="NCBIfam" id="TIGR01397"/>
    </source>
</evidence>
<keyword evidence="13" id="KW-1185">Reference proteome</keyword>
<dbReference type="GO" id="GO:0009425">
    <property type="term" value="C:bacterial-type flagellum basal body"/>
    <property type="evidence" value="ECO:0007669"/>
    <property type="project" value="UniProtKB-SubCell"/>
</dbReference>
<dbReference type="InterPro" id="IPR001689">
    <property type="entry name" value="Flag_FliM"/>
</dbReference>
<dbReference type="GO" id="GO:0003774">
    <property type="term" value="F:cytoskeletal motor activity"/>
    <property type="evidence" value="ECO:0007669"/>
    <property type="project" value="InterPro"/>
</dbReference>
<dbReference type="PIRSF" id="PIRSF002888">
    <property type="entry name" value="FliM"/>
    <property type="match status" value="1"/>
</dbReference>
<keyword evidence="12" id="KW-0966">Cell projection</keyword>
<dbReference type="RefSeq" id="WP_092481799.1">
    <property type="nucleotide sequence ID" value="NZ_FOYM01000002.1"/>
</dbReference>
<dbReference type="CDD" id="cd17908">
    <property type="entry name" value="FliM"/>
    <property type="match status" value="1"/>
</dbReference>
<dbReference type="Proteomes" id="UP000199584">
    <property type="component" value="Unassembled WGS sequence"/>
</dbReference>
<evidence type="ECO:0000256" key="9">
    <source>
        <dbReference type="ARBA" id="ARBA00023143"/>
    </source>
</evidence>
<organism evidence="12 13">
    <name type="scientific">Desulfoscipio geothermicus DSM 3669</name>
    <dbReference type="NCBI Taxonomy" id="1121426"/>
    <lineage>
        <taxon>Bacteria</taxon>
        <taxon>Bacillati</taxon>
        <taxon>Bacillota</taxon>
        <taxon>Clostridia</taxon>
        <taxon>Eubacteriales</taxon>
        <taxon>Desulfallaceae</taxon>
        <taxon>Desulfoscipio</taxon>
    </lineage>
</organism>
<evidence type="ECO:0000256" key="1">
    <source>
        <dbReference type="ARBA" id="ARBA00004117"/>
    </source>
</evidence>
<dbReference type="OrthoDB" id="9806941at2"/>
<dbReference type="SUPFAM" id="SSF101801">
    <property type="entry name" value="Surface presentation of antigens (SPOA)"/>
    <property type="match status" value="1"/>
</dbReference>
<evidence type="ECO:0000259" key="11">
    <source>
        <dbReference type="Pfam" id="PF01052"/>
    </source>
</evidence>
<feature type="domain" description="Flagellar motor switch protein FliN-like C-terminal" evidence="11">
    <location>
        <begin position="255"/>
        <end position="324"/>
    </location>
</feature>